<dbReference type="Proteomes" id="UP000229523">
    <property type="component" value="Unassembled WGS sequence"/>
</dbReference>
<reference evidence="1 2" key="1">
    <citation type="journal article" date="2018" name="Front. Microbiol.">
        <title>Description and Comparative Genomics of Macrococcus caseolyticus subsp. hominis subsp. nov., Macrococcus goetzii sp. nov., Macrococcus epidermidis sp. nov., and Macrococcus bohemicus sp. nov., Novel Macrococci From Human Clinical Material With Virulence Potential and Suspected Uptake of Foreign DNA by Natural Transformation.</title>
        <authorList>
            <person name="Maslanova I."/>
            <person name="Wertheimer Z."/>
            <person name="Sedlacek I."/>
            <person name="Svec P."/>
            <person name="Indrakova A."/>
            <person name="Kovarovic V."/>
            <person name="Schumann P."/>
            <person name="Sproer C."/>
            <person name="Kralova S."/>
            <person name="Sedo O."/>
            <person name="Kristofova L."/>
            <person name="Vrbovska V."/>
            <person name="Fuzik T."/>
            <person name="Petras P."/>
            <person name="Zdrahal Z."/>
            <person name="Ruzickova V."/>
            <person name="Doskar J."/>
            <person name="Pantucek R."/>
        </authorList>
    </citation>
    <scope>NUCLEOTIDE SEQUENCE [LARGE SCALE GENOMIC DNA]</scope>
    <source>
        <strain evidence="1 2">CCM 4927</strain>
    </source>
</reference>
<gene>
    <name evidence="1" type="ORF">BFS35_011060</name>
</gene>
<sequence>MSDVRLYFEEVLDNMRREETESRGRLIKRLIDEHVYVVQKQRVGHLYYNDEPDILLRPRPKDPLGQIDEDKPHNLLVANFHPNQVDQKVGYLLAEPINFKAENTTILEKIGEVLNDDFDDMMNDILTAASNKGVEWLHVYYDDKGNFRYRQIPAEQIVPVYDEYGDLVTVIRHYLLKDVERAEVWNAETVSYWMLEGGEFVPDYYWGEHETYHHSNGSWDKIPFIPFKNNSQEKGDIWKYKTLIDAFNNRLSDLQNTFDESTEIIFALKGFRGQGLKEFMAGLKHYKAVNLGSDGGIDTISVKIPIDETEKYLKMLREMIIDFGRGVDFNSDKFGNSPSGVALKILYSGLDIKAKQLERKTRVALKELLFFVFKHQGINADPQDVEMKFNYNRLKNDMEDTQIATMSKGIVSDITIVTNHPWTDDPQGELERLEEQEMAMNDILPQIEVGAEDEPGTD</sequence>
<comment type="caution">
    <text evidence="1">The sequence shown here is derived from an EMBL/GenBank/DDBJ whole genome shotgun (WGS) entry which is preliminary data.</text>
</comment>
<dbReference type="NCBIfam" id="TIGR01538">
    <property type="entry name" value="portal_SPP1"/>
    <property type="match status" value="1"/>
</dbReference>
<accession>A0A2G5NUQ8</accession>
<dbReference type="EMBL" id="MJBI02000006">
    <property type="protein sequence ID" value="RAI79678.1"/>
    <property type="molecule type" value="Genomic_DNA"/>
</dbReference>
<evidence type="ECO:0000313" key="2">
    <source>
        <dbReference type="Proteomes" id="UP000229523"/>
    </source>
</evidence>
<dbReference type="RefSeq" id="WP_099576984.1">
    <property type="nucleotide sequence ID" value="NZ_MJBI02000006.1"/>
</dbReference>
<evidence type="ECO:0000313" key="1">
    <source>
        <dbReference type="EMBL" id="RAI79678.1"/>
    </source>
</evidence>
<name>A0A2G5NUQ8_9STAP</name>
<keyword evidence="2" id="KW-1185">Reference proteome</keyword>
<organism evidence="1 2">
    <name type="scientific">Macrococcoides goetzii</name>
    <dbReference type="NCBI Taxonomy" id="1891097"/>
    <lineage>
        <taxon>Bacteria</taxon>
        <taxon>Bacillati</taxon>
        <taxon>Bacillota</taxon>
        <taxon>Bacilli</taxon>
        <taxon>Bacillales</taxon>
        <taxon>Staphylococcaceae</taxon>
        <taxon>Macrococcoides</taxon>
    </lineage>
</organism>
<dbReference type="InterPro" id="IPR021145">
    <property type="entry name" value="Portal_protein_SPP1_Gp6-like"/>
</dbReference>
<protein>
    <submittedName>
        <fullName evidence="1">Phage portal protein</fullName>
    </submittedName>
</protein>
<dbReference type="Pfam" id="PF05133">
    <property type="entry name" value="SPP1_portal"/>
    <property type="match status" value="1"/>
</dbReference>
<dbReference type="InterPro" id="IPR006428">
    <property type="entry name" value="Portal_SPP1-type"/>
</dbReference>
<proteinExistence type="predicted"/>
<dbReference type="AlphaFoldDB" id="A0A2G5NUQ8"/>